<accession>A0ABR9AWA9</accession>
<keyword evidence="2" id="KW-1133">Transmembrane helix</keyword>
<dbReference type="RefSeq" id="WP_192024802.1">
    <property type="nucleotide sequence ID" value="NZ_JACYTN010000004.1"/>
</dbReference>
<evidence type="ECO:0000256" key="2">
    <source>
        <dbReference type="SAM" id="Phobius"/>
    </source>
</evidence>
<gene>
    <name evidence="3" type="ORF">IFO66_08835</name>
</gene>
<protein>
    <submittedName>
        <fullName evidence="3">Uncharacterized protein</fullName>
    </submittedName>
</protein>
<reference evidence="3 4" key="1">
    <citation type="submission" date="2020-09" db="EMBL/GenBank/DDBJ databases">
        <title>Paenibacillus sp. CAU 1523 isolated from sand of Haeundae Beach.</title>
        <authorList>
            <person name="Kim W."/>
        </authorList>
    </citation>
    <scope>NUCLEOTIDE SEQUENCE [LARGE SCALE GENOMIC DNA]</scope>
    <source>
        <strain evidence="3 4">CAU 1523</strain>
    </source>
</reference>
<keyword evidence="4" id="KW-1185">Reference proteome</keyword>
<keyword evidence="1" id="KW-0175">Coiled coil</keyword>
<keyword evidence="2" id="KW-0472">Membrane</keyword>
<evidence type="ECO:0000313" key="4">
    <source>
        <dbReference type="Proteomes" id="UP000634529"/>
    </source>
</evidence>
<dbReference type="Proteomes" id="UP000634529">
    <property type="component" value="Unassembled WGS sequence"/>
</dbReference>
<feature type="coiled-coil region" evidence="1">
    <location>
        <begin position="51"/>
        <end position="110"/>
    </location>
</feature>
<dbReference type="EMBL" id="JACYTN010000004">
    <property type="protein sequence ID" value="MBD8498418.1"/>
    <property type="molecule type" value="Genomic_DNA"/>
</dbReference>
<evidence type="ECO:0000256" key="1">
    <source>
        <dbReference type="SAM" id="Coils"/>
    </source>
</evidence>
<proteinExistence type="predicted"/>
<keyword evidence="2" id="KW-0812">Transmembrane</keyword>
<sequence>MRRAKGRSYHRTGMFCAMLIVIVMLFCYPAPSAQAGLWDWMEGISEMPKEFNELKGQYNQMEQSLKDSQQRYQEMTDKLNGENDQLRQQNEQLMNRLLLLEEQELKQKQQVRRIFITIATGIGLLLLYFVLTRVMRVMVWSRHRSR</sequence>
<name>A0ABR9AWA9_9BACL</name>
<organism evidence="3 4">
    <name type="scientific">Paenibacillus arenosi</name>
    <dbReference type="NCBI Taxonomy" id="2774142"/>
    <lineage>
        <taxon>Bacteria</taxon>
        <taxon>Bacillati</taxon>
        <taxon>Bacillota</taxon>
        <taxon>Bacilli</taxon>
        <taxon>Bacillales</taxon>
        <taxon>Paenibacillaceae</taxon>
        <taxon>Paenibacillus</taxon>
    </lineage>
</organism>
<feature type="transmembrane region" description="Helical" evidence="2">
    <location>
        <begin position="12"/>
        <end position="31"/>
    </location>
</feature>
<evidence type="ECO:0000313" key="3">
    <source>
        <dbReference type="EMBL" id="MBD8498418.1"/>
    </source>
</evidence>
<feature type="transmembrane region" description="Helical" evidence="2">
    <location>
        <begin position="114"/>
        <end position="135"/>
    </location>
</feature>
<comment type="caution">
    <text evidence="3">The sequence shown here is derived from an EMBL/GenBank/DDBJ whole genome shotgun (WGS) entry which is preliminary data.</text>
</comment>